<evidence type="ECO:0000256" key="3">
    <source>
        <dbReference type="ARBA" id="ARBA00022842"/>
    </source>
</evidence>
<dbReference type="PIRSF" id="PIRSF015582">
    <property type="entry name" value="Cit_lyase_B"/>
    <property type="match status" value="1"/>
</dbReference>
<protein>
    <submittedName>
        <fullName evidence="7">CoA ester lyase</fullName>
    </submittedName>
</protein>
<feature type="binding site" evidence="4">
    <location>
        <position position="64"/>
    </location>
    <ligand>
        <name>substrate</name>
    </ligand>
</feature>
<evidence type="ECO:0000313" key="7">
    <source>
        <dbReference type="EMBL" id="MBZ1350714.1"/>
    </source>
</evidence>
<dbReference type="GO" id="GO:0000287">
    <property type="term" value="F:magnesium ion binding"/>
    <property type="evidence" value="ECO:0007669"/>
    <property type="project" value="TreeGrafter"/>
</dbReference>
<keyword evidence="8" id="KW-1185">Reference proteome</keyword>
<organism evidence="7 8">
    <name type="scientific">Zwartia hollandica</name>
    <dbReference type="NCBI Taxonomy" id="324606"/>
    <lineage>
        <taxon>Bacteria</taxon>
        <taxon>Pseudomonadati</taxon>
        <taxon>Pseudomonadota</taxon>
        <taxon>Betaproteobacteria</taxon>
        <taxon>Burkholderiales</taxon>
        <taxon>Alcaligenaceae</taxon>
        <taxon>Zwartia</taxon>
    </lineage>
</organism>
<sequence>MGTFRTFLFAPANHPRRTEKAFTLGADAVILDLEDACAVSEKIPSRAKVVQAMQLPRSCLGYVRVNPMSTVYAFGDLQETIQPGLDGVVLPKVETAAEAQTADWLITQLERERGLTPGCIDLMPIIETALGLANLASILANTARIKRVAFGAGDFTLDLGLRWSRSELELLSYRNQIALLSRAAGKEPPIDTVWVDLKDAEGFEQSTLHIKDLGYQGKMCIHPDQIAVANRCFTPTSEQVARAQRVVDAFAAAEAAGSSSIQLDGQFIDYPIVYAAQRVLAISEKIAKLAV</sequence>
<keyword evidence="3 5" id="KW-0460">Magnesium</keyword>
<gene>
    <name evidence="7" type="ORF">KZZ10_08665</name>
</gene>
<evidence type="ECO:0000256" key="1">
    <source>
        <dbReference type="ARBA" id="ARBA00001946"/>
    </source>
</evidence>
<dbReference type="GO" id="GO:0006107">
    <property type="term" value="P:oxaloacetate metabolic process"/>
    <property type="evidence" value="ECO:0007669"/>
    <property type="project" value="TreeGrafter"/>
</dbReference>
<name>A0A953NBP2_9BURK</name>
<dbReference type="Proteomes" id="UP000739565">
    <property type="component" value="Unassembled WGS sequence"/>
</dbReference>
<evidence type="ECO:0000256" key="4">
    <source>
        <dbReference type="PIRSR" id="PIRSR015582-1"/>
    </source>
</evidence>
<comment type="caution">
    <text evidence="7">The sequence shown here is derived from an EMBL/GenBank/DDBJ whole genome shotgun (WGS) entry which is preliminary data.</text>
</comment>
<comment type="cofactor">
    <cofactor evidence="1">
        <name>Mg(2+)</name>
        <dbReference type="ChEBI" id="CHEBI:18420"/>
    </cofactor>
</comment>
<accession>A0A953NBP2</accession>
<keyword evidence="7" id="KW-0456">Lyase</keyword>
<dbReference type="EMBL" id="JAHXRI010000007">
    <property type="protein sequence ID" value="MBZ1350714.1"/>
    <property type="molecule type" value="Genomic_DNA"/>
</dbReference>
<feature type="binding site" evidence="4">
    <location>
        <position position="127"/>
    </location>
    <ligand>
        <name>substrate</name>
    </ligand>
</feature>
<dbReference type="GO" id="GO:0016829">
    <property type="term" value="F:lyase activity"/>
    <property type="evidence" value="ECO:0007669"/>
    <property type="project" value="UniProtKB-KW"/>
</dbReference>
<evidence type="ECO:0000259" key="6">
    <source>
        <dbReference type="Pfam" id="PF03328"/>
    </source>
</evidence>
<feature type="binding site" evidence="5">
    <location>
        <position position="127"/>
    </location>
    <ligand>
        <name>Mg(2+)</name>
        <dbReference type="ChEBI" id="CHEBI:18420"/>
    </ligand>
</feature>
<evidence type="ECO:0000256" key="5">
    <source>
        <dbReference type="PIRSR" id="PIRSR015582-2"/>
    </source>
</evidence>
<dbReference type="InterPro" id="IPR005000">
    <property type="entry name" value="Aldolase/citrate-lyase_domain"/>
</dbReference>
<feature type="binding site" evidence="5">
    <location>
        <position position="154"/>
    </location>
    <ligand>
        <name>Mg(2+)</name>
        <dbReference type="ChEBI" id="CHEBI:18420"/>
    </ligand>
</feature>
<dbReference type="InterPro" id="IPR011206">
    <property type="entry name" value="Citrate_lyase_beta/mcl1/mcl2"/>
</dbReference>
<dbReference type="PANTHER" id="PTHR32308:SF0">
    <property type="entry name" value="HPCH_HPAI ALDOLASE_CITRATE LYASE DOMAIN-CONTAINING PROTEIN"/>
    <property type="match status" value="1"/>
</dbReference>
<reference evidence="7" key="1">
    <citation type="submission" date="2021-07" db="EMBL/GenBank/DDBJ databases">
        <title>New genus and species of the family Alcaligenaceae.</title>
        <authorList>
            <person name="Hahn M.W."/>
        </authorList>
    </citation>
    <scope>NUCLEOTIDE SEQUENCE</scope>
    <source>
        <strain evidence="7">LF4-65</strain>
    </source>
</reference>
<dbReference type="SUPFAM" id="SSF51621">
    <property type="entry name" value="Phosphoenolpyruvate/pyruvate domain"/>
    <property type="match status" value="1"/>
</dbReference>
<keyword evidence="2 5" id="KW-0479">Metal-binding</keyword>
<evidence type="ECO:0000313" key="8">
    <source>
        <dbReference type="Proteomes" id="UP000739565"/>
    </source>
</evidence>
<dbReference type="InterPro" id="IPR015813">
    <property type="entry name" value="Pyrv/PenolPyrv_kinase-like_dom"/>
</dbReference>
<dbReference type="InterPro" id="IPR040442">
    <property type="entry name" value="Pyrv_kinase-like_dom_sf"/>
</dbReference>
<proteinExistence type="predicted"/>
<evidence type="ECO:0000256" key="2">
    <source>
        <dbReference type="ARBA" id="ARBA00022723"/>
    </source>
</evidence>
<dbReference type="AlphaFoldDB" id="A0A953NBP2"/>
<feature type="domain" description="HpcH/HpaI aldolase/citrate lyase" evidence="6">
    <location>
        <begin position="5"/>
        <end position="223"/>
    </location>
</feature>
<dbReference type="Pfam" id="PF03328">
    <property type="entry name" value="HpcH_HpaI"/>
    <property type="match status" value="1"/>
</dbReference>
<dbReference type="RefSeq" id="WP_259661126.1">
    <property type="nucleotide sequence ID" value="NZ_JAHXRI010000007.1"/>
</dbReference>
<dbReference type="PANTHER" id="PTHR32308">
    <property type="entry name" value="LYASE BETA SUBUNIT, PUTATIVE (AFU_ORTHOLOGUE AFUA_4G13030)-RELATED"/>
    <property type="match status" value="1"/>
</dbReference>
<dbReference type="Gene3D" id="3.20.20.60">
    <property type="entry name" value="Phosphoenolpyruvate-binding domains"/>
    <property type="match status" value="1"/>
</dbReference>